<dbReference type="PROSITE" id="PS50965">
    <property type="entry name" value="NERD"/>
    <property type="match status" value="1"/>
</dbReference>
<evidence type="ECO:0000259" key="2">
    <source>
        <dbReference type="PROSITE" id="PS50965"/>
    </source>
</evidence>
<proteinExistence type="predicted"/>
<dbReference type="EMBL" id="BAAAZO010000004">
    <property type="protein sequence ID" value="GAA3612335.1"/>
    <property type="molecule type" value="Genomic_DNA"/>
</dbReference>
<feature type="region of interest" description="Disordered" evidence="1">
    <location>
        <begin position="43"/>
        <end position="83"/>
    </location>
</feature>
<dbReference type="Pfam" id="PF08378">
    <property type="entry name" value="NERD"/>
    <property type="match status" value="1"/>
</dbReference>
<evidence type="ECO:0000256" key="1">
    <source>
        <dbReference type="SAM" id="MobiDB-lite"/>
    </source>
</evidence>
<protein>
    <recommendedName>
        <fullName evidence="2">NERD domain-containing protein</fullName>
    </recommendedName>
</protein>
<name>A0ABP6ZK22_9ACTN</name>
<feature type="domain" description="NERD" evidence="2">
    <location>
        <begin position="105"/>
        <end position="206"/>
    </location>
</feature>
<evidence type="ECO:0000313" key="3">
    <source>
        <dbReference type="EMBL" id="GAA3612335.1"/>
    </source>
</evidence>
<evidence type="ECO:0000313" key="4">
    <source>
        <dbReference type="Proteomes" id="UP001501074"/>
    </source>
</evidence>
<comment type="caution">
    <text evidence="3">The sequence shown here is derived from an EMBL/GenBank/DDBJ whole genome shotgun (WGS) entry which is preliminary data.</text>
</comment>
<reference evidence="4" key="1">
    <citation type="journal article" date="2019" name="Int. J. Syst. Evol. Microbiol.">
        <title>The Global Catalogue of Microorganisms (GCM) 10K type strain sequencing project: providing services to taxonomists for standard genome sequencing and annotation.</title>
        <authorList>
            <consortium name="The Broad Institute Genomics Platform"/>
            <consortium name="The Broad Institute Genome Sequencing Center for Infectious Disease"/>
            <person name="Wu L."/>
            <person name="Ma J."/>
        </authorList>
    </citation>
    <scope>NUCLEOTIDE SEQUENCE [LARGE SCALE GENOMIC DNA]</scope>
    <source>
        <strain evidence="4">JCM 16902</strain>
    </source>
</reference>
<keyword evidence="4" id="KW-1185">Reference proteome</keyword>
<dbReference type="InterPro" id="IPR011528">
    <property type="entry name" value="NERD"/>
</dbReference>
<accession>A0ABP6ZK22</accession>
<gene>
    <name evidence="3" type="ORF">GCM10022223_30530</name>
</gene>
<dbReference type="Proteomes" id="UP001501074">
    <property type="component" value="Unassembled WGS sequence"/>
</dbReference>
<organism evidence="3 4">
    <name type="scientific">Kineosporia mesophila</name>
    <dbReference type="NCBI Taxonomy" id="566012"/>
    <lineage>
        <taxon>Bacteria</taxon>
        <taxon>Bacillati</taxon>
        <taxon>Actinomycetota</taxon>
        <taxon>Actinomycetes</taxon>
        <taxon>Kineosporiales</taxon>
        <taxon>Kineosporiaceae</taxon>
        <taxon>Kineosporia</taxon>
    </lineage>
</organism>
<sequence>MSGMRLRYRGRCHRCGTDLPAGSTAEYDRATRLVTCTGCLTASGHDPVSAPPPPPVPHRAGASARREYERRRTTRRQKVQQAHPRLGGLILALTNDPQNVRAWATGAEGEELLGRRLDQNAGPLLRVLHDRRIPGTRANLDHLAITPGGVHVIDAKKYTGRVQLRSVGPERRLYVGSRNCTRLVTAMHGQTRILRAALYEARIPSPVHGILCFVDAGWPLLRLPMTLDGVRVQHPARTVRALRRAGPLSENDIQHTYARLSEIFPPA</sequence>